<evidence type="ECO:0000313" key="2">
    <source>
        <dbReference type="EMBL" id="MBM7584948.1"/>
    </source>
</evidence>
<feature type="region of interest" description="Disordered" evidence="1">
    <location>
        <begin position="1"/>
        <end position="53"/>
    </location>
</feature>
<organism evidence="2 3">
    <name type="scientific">Rossellomorea pakistanensis</name>
    <dbReference type="NCBI Taxonomy" id="992288"/>
    <lineage>
        <taxon>Bacteria</taxon>
        <taxon>Bacillati</taxon>
        <taxon>Bacillota</taxon>
        <taxon>Bacilli</taxon>
        <taxon>Bacillales</taxon>
        <taxon>Bacillaceae</taxon>
        <taxon>Rossellomorea</taxon>
    </lineage>
</organism>
<keyword evidence="3" id="KW-1185">Reference proteome</keyword>
<feature type="compositionally biased region" description="Basic and acidic residues" evidence="1">
    <location>
        <begin position="1"/>
        <end position="10"/>
    </location>
</feature>
<gene>
    <name evidence="2" type="ORF">JOC86_001485</name>
</gene>
<evidence type="ECO:0000256" key="1">
    <source>
        <dbReference type="SAM" id="MobiDB-lite"/>
    </source>
</evidence>
<reference evidence="2 3" key="1">
    <citation type="submission" date="2021-01" db="EMBL/GenBank/DDBJ databases">
        <title>Genomic Encyclopedia of Type Strains, Phase IV (KMG-IV): sequencing the most valuable type-strain genomes for metagenomic binning, comparative biology and taxonomic classification.</title>
        <authorList>
            <person name="Goeker M."/>
        </authorList>
    </citation>
    <scope>NUCLEOTIDE SEQUENCE [LARGE SCALE GENOMIC DNA]</scope>
    <source>
        <strain evidence="2 3">DSM 24834</strain>
    </source>
</reference>
<feature type="compositionally biased region" description="Polar residues" evidence="1">
    <location>
        <begin position="12"/>
        <end position="24"/>
    </location>
</feature>
<evidence type="ECO:0008006" key="4">
    <source>
        <dbReference type="Google" id="ProtNLM"/>
    </source>
</evidence>
<sequence>MKKKDPKEQFTYDEQATQSVSNQIMGAYSSGVIDEPGGQYNPYEEQEEEYPQQ</sequence>
<proteinExistence type="predicted"/>
<dbReference type="Proteomes" id="UP001646157">
    <property type="component" value="Unassembled WGS sequence"/>
</dbReference>
<evidence type="ECO:0000313" key="3">
    <source>
        <dbReference type="Proteomes" id="UP001646157"/>
    </source>
</evidence>
<feature type="compositionally biased region" description="Acidic residues" evidence="1">
    <location>
        <begin position="44"/>
        <end position="53"/>
    </location>
</feature>
<comment type="caution">
    <text evidence="2">The sequence shown here is derived from an EMBL/GenBank/DDBJ whole genome shotgun (WGS) entry which is preliminary data.</text>
</comment>
<protein>
    <recommendedName>
        <fullName evidence="4">DUF4025 domain-containing protein</fullName>
    </recommendedName>
</protein>
<accession>A0ABS2NAS4</accession>
<dbReference type="EMBL" id="JAFBDZ010000001">
    <property type="protein sequence ID" value="MBM7584948.1"/>
    <property type="molecule type" value="Genomic_DNA"/>
</dbReference>
<dbReference type="RefSeq" id="WP_205169529.1">
    <property type="nucleotide sequence ID" value="NZ_JAFBDZ010000001.1"/>
</dbReference>
<name>A0ABS2NAS4_9BACI</name>